<dbReference type="AlphaFoldDB" id="A0A4Q0A0T7"/>
<sequence length="126" mass="13798">KPVYIARQFYKGGLHPGKAAPHLDGCYICYGGKEIQLKEYFVLCGPAKALRWVACNGGVNFTGANVQPVSECHEESGEPLFIAKTAYDGGEQLGKAGAHLKNGMAFPYSDKERTAKEYYVLAYETQ</sequence>
<keyword evidence="2" id="KW-1185">Reference proteome</keyword>
<name>A0A4Q0A0T7_9FUNG</name>
<dbReference type="InterPro" id="IPR006616">
    <property type="entry name" value="DM9_repeat"/>
</dbReference>
<accession>A0A4Q0A0T7</accession>
<dbReference type="STRING" id="215637.A0A4Q0A0T7"/>
<evidence type="ECO:0000313" key="1">
    <source>
        <dbReference type="EMBL" id="RKP39716.1"/>
    </source>
</evidence>
<reference evidence="2" key="1">
    <citation type="journal article" date="2018" name="Nat. Microbiol.">
        <title>Leveraging single-cell genomics to expand the fungal tree of life.</title>
        <authorList>
            <person name="Ahrendt S.R."/>
            <person name="Quandt C.A."/>
            <person name="Ciobanu D."/>
            <person name="Clum A."/>
            <person name="Salamov A."/>
            <person name="Andreopoulos B."/>
            <person name="Cheng J.F."/>
            <person name="Woyke T."/>
            <person name="Pelin A."/>
            <person name="Henrissat B."/>
            <person name="Reynolds N.K."/>
            <person name="Benny G.L."/>
            <person name="Smith M.E."/>
            <person name="James T.Y."/>
            <person name="Grigoriev I.V."/>
        </authorList>
    </citation>
    <scope>NUCLEOTIDE SEQUENCE [LARGE SCALE GENOMIC DNA]</scope>
    <source>
        <strain evidence="2">RSA 468</strain>
    </source>
</reference>
<dbReference type="EMBL" id="ML002249">
    <property type="protein sequence ID" value="RKP39716.1"/>
    <property type="molecule type" value="Genomic_DNA"/>
</dbReference>
<dbReference type="Pfam" id="PF11901">
    <property type="entry name" value="DM9"/>
    <property type="match status" value="1"/>
</dbReference>
<evidence type="ECO:0000313" key="2">
    <source>
        <dbReference type="Proteomes" id="UP000268162"/>
    </source>
</evidence>
<dbReference type="Proteomes" id="UP000268162">
    <property type="component" value="Unassembled WGS sequence"/>
</dbReference>
<proteinExistence type="predicted"/>
<organism evidence="1 2">
    <name type="scientific">Dimargaris cristalligena</name>
    <dbReference type="NCBI Taxonomy" id="215637"/>
    <lineage>
        <taxon>Eukaryota</taxon>
        <taxon>Fungi</taxon>
        <taxon>Fungi incertae sedis</taxon>
        <taxon>Zoopagomycota</taxon>
        <taxon>Kickxellomycotina</taxon>
        <taxon>Dimargaritomycetes</taxon>
        <taxon>Dimargaritales</taxon>
        <taxon>Dimargaritaceae</taxon>
        <taxon>Dimargaris</taxon>
    </lineage>
</organism>
<dbReference type="PANTHER" id="PTHR31649:SF1">
    <property type="entry name" value="FARNESOIC ACID O-METHYL TRANSFERASE DOMAIN-CONTAINING PROTEIN"/>
    <property type="match status" value="1"/>
</dbReference>
<gene>
    <name evidence="1" type="ORF">BJ085DRAFT_13622</name>
</gene>
<protein>
    <submittedName>
        <fullName evidence="1">Uncharacterized protein</fullName>
    </submittedName>
</protein>
<dbReference type="PANTHER" id="PTHR31649">
    <property type="entry name" value="AGAP009604-PA"/>
    <property type="match status" value="1"/>
</dbReference>
<feature type="non-terminal residue" evidence="1">
    <location>
        <position position="1"/>
    </location>
</feature>